<dbReference type="GO" id="GO:0016787">
    <property type="term" value="F:hydrolase activity"/>
    <property type="evidence" value="ECO:0007669"/>
    <property type="project" value="InterPro"/>
</dbReference>
<dbReference type="InterPro" id="IPR027417">
    <property type="entry name" value="P-loop_NTPase"/>
</dbReference>
<dbReference type="Gene3D" id="3.40.50.300">
    <property type="entry name" value="P-loop containing nucleotide triphosphate hydrolases"/>
    <property type="match status" value="2"/>
</dbReference>
<dbReference type="InterPro" id="IPR050742">
    <property type="entry name" value="Helicase_Restrict-Modif_Enz"/>
</dbReference>
<dbReference type="InterPro" id="IPR006935">
    <property type="entry name" value="Helicase/UvrB_N"/>
</dbReference>
<dbReference type="Proteomes" id="UP000546917">
    <property type="component" value="Unassembled WGS sequence"/>
</dbReference>
<sequence>MVNIKSFGTKDIPLKLAKKISEEVNTLWKSGDFMQKVSPVTQELLNFWNPEGIFAEEREFNFHEGQWQAILNTIYIHEILKLKSVGEIYMSIYPDLVQQMDLLDLKRDKYEHPKYCIKMATGTGKTWVLDALLIWQYLNSRHEESESGEYSRNFLLVAPGIIVYERLLDAFLGKRKEDGSRDFEQSDFRKFEKLFIPPAYKEELFGFIQGCVTQKEEIGKKVTGDGLIAITNWHLLVEEEESVDPDSPLDSPDITVKGLLPITPGTSQGHSLEELDNQYLRGKELEFLASLPDLVVFNDEAHHLGEMKKSDEVVEKKWQEALDKISENKKHRFMQVDFSATPYIVTGSGQSRVQNHFPHIIVNFDLVDAIKKGLVKTVAIDKRKEFGSIPLEDLEFKAEREGKQVTSLSDGQKLMLRAGVKKLNILEQEFTKLDSAKYPKMLIVCEDTKVVPLVMGFLKQEGYSDDELMEIHSNKKGDVSEDEWKAIKQRLFDIDRHEKPKVIVSVLMLREGFDVNNICVIVPLRSASSYVLLEQLIGRGLRLMWRGPEYDDTRKENREKLLVKKEEPNSYIDILSVVEHPNFIEYYERVLAGMVGVVTQEPDKNRIVGDLVKVGLKPNYKDYDLFWIIILQEKEEELLTPELSVEKLEPFPIKLEALKPLVRNKGDTFYSEELTVKTTFGEYTVTADIFTAKSYNSFIQKIVNAVSVIHVNARGRKQREFPVMQVNSALIAKLCDEYIRHRLFEEEFDPLKDNNWRILLITQHSIIKHVVSNIAKAVYDSMNNLKINDAKIVKRYFSEVKEIRIRENYAITAAKNIYGKIAYPSHSGGFEKDFIEFIDADSKVKAFVKINEYYNDFANIIYIRDDGLLAHYYPDFMIKACDQLYLVETKSERDMSNQNVKNKRLAAIDWIDKVNELLPEERMSCTWSYVLLSQNTFEQMKKQGATTCEILEYAKLTKAKVRGTLGDYMGFKDY</sequence>
<reference evidence="2 3" key="1">
    <citation type="submission" date="2020-05" db="EMBL/GenBank/DDBJ databases">
        <authorList>
            <person name="Zhang R."/>
        </authorList>
    </citation>
    <scope>NUCLEOTIDE SEQUENCE [LARGE SCALE GENOMIC DNA]</scope>
    <source>
        <strain evidence="2 3">DSM 28986</strain>
    </source>
</reference>
<dbReference type="RefSeq" id="WP_171481416.1">
    <property type="nucleotide sequence ID" value="NZ_CP133600.1"/>
</dbReference>
<dbReference type="PANTHER" id="PTHR47396:SF1">
    <property type="entry name" value="ATP-DEPENDENT HELICASE IRC3-RELATED"/>
    <property type="match status" value="1"/>
</dbReference>
<keyword evidence="2" id="KW-0547">Nucleotide-binding</keyword>
<keyword evidence="2" id="KW-0347">Helicase</keyword>
<dbReference type="InterPro" id="IPR001650">
    <property type="entry name" value="Helicase_C-like"/>
</dbReference>
<dbReference type="GeneID" id="84218292"/>
<organism evidence="2 3">
    <name type="scientific">Ferroplasma acidiphilum</name>
    <dbReference type="NCBI Taxonomy" id="74969"/>
    <lineage>
        <taxon>Archaea</taxon>
        <taxon>Methanobacteriati</taxon>
        <taxon>Thermoplasmatota</taxon>
        <taxon>Thermoplasmata</taxon>
        <taxon>Thermoplasmatales</taxon>
        <taxon>Ferroplasmaceae</taxon>
        <taxon>Ferroplasma</taxon>
    </lineage>
</organism>
<feature type="domain" description="Helicase C-terminal" evidence="1">
    <location>
        <begin position="425"/>
        <end position="585"/>
    </location>
</feature>
<dbReference type="PANTHER" id="PTHR47396">
    <property type="entry name" value="TYPE I RESTRICTION ENZYME ECOKI R PROTEIN"/>
    <property type="match status" value="1"/>
</dbReference>
<dbReference type="SUPFAM" id="SSF52540">
    <property type="entry name" value="P-loop containing nucleoside triphosphate hydrolases"/>
    <property type="match status" value="2"/>
</dbReference>
<evidence type="ECO:0000259" key="1">
    <source>
        <dbReference type="PROSITE" id="PS51194"/>
    </source>
</evidence>
<evidence type="ECO:0000313" key="2">
    <source>
        <dbReference type="EMBL" id="NOL59877.1"/>
    </source>
</evidence>
<dbReference type="AlphaFoldDB" id="A0A7K4FP58"/>
<dbReference type="GO" id="GO:0005829">
    <property type="term" value="C:cytosol"/>
    <property type="evidence" value="ECO:0007669"/>
    <property type="project" value="TreeGrafter"/>
</dbReference>
<dbReference type="GO" id="GO:0003677">
    <property type="term" value="F:DNA binding"/>
    <property type="evidence" value="ECO:0007669"/>
    <property type="project" value="InterPro"/>
</dbReference>
<dbReference type="Pfam" id="PF04851">
    <property type="entry name" value="ResIII"/>
    <property type="match status" value="1"/>
</dbReference>
<protein>
    <submittedName>
        <fullName evidence="2">DEAD/DEAH box helicase family protein</fullName>
    </submittedName>
</protein>
<dbReference type="GO" id="GO:0005524">
    <property type="term" value="F:ATP binding"/>
    <property type="evidence" value="ECO:0007669"/>
    <property type="project" value="InterPro"/>
</dbReference>
<name>A0A7K4FP58_9ARCH</name>
<dbReference type="GO" id="GO:0004386">
    <property type="term" value="F:helicase activity"/>
    <property type="evidence" value="ECO:0007669"/>
    <property type="project" value="UniProtKB-KW"/>
</dbReference>
<gene>
    <name evidence="2" type="ORF">HLB00_03390</name>
</gene>
<comment type="caution">
    <text evidence="2">The sequence shown here is derived from an EMBL/GenBank/DDBJ whole genome shotgun (WGS) entry which is preliminary data.</text>
</comment>
<proteinExistence type="predicted"/>
<keyword evidence="2" id="KW-0067">ATP-binding</keyword>
<keyword evidence="2" id="KW-0378">Hydrolase</keyword>
<dbReference type="EMBL" id="JABGBP010000107">
    <property type="protein sequence ID" value="NOL59877.1"/>
    <property type="molecule type" value="Genomic_DNA"/>
</dbReference>
<dbReference type="PROSITE" id="PS51194">
    <property type="entry name" value="HELICASE_CTER"/>
    <property type="match status" value="1"/>
</dbReference>
<evidence type="ECO:0000313" key="3">
    <source>
        <dbReference type="Proteomes" id="UP000546917"/>
    </source>
</evidence>
<accession>A0A7K4FP58</accession>